<dbReference type="Proteomes" id="UP000198706">
    <property type="component" value="Unassembled WGS sequence"/>
</dbReference>
<protein>
    <submittedName>
        <fullName evidence="1">Uncharacterized protein</fullName>
    </submittedName>
</protein>
<evidence type="ECO:0000313" key="1">
    <source>
        <dbReference type="EMBL" id="SDK53977.1"/>
    </source>
</evidence>
<proteinExistence type="predicted"/>
<sequence length="213" mass="23622">MADLIMEGDSTFNDPKTITDLAVLASLAREGLLGGPLDIYVGEPSEALTRVELNRLLGSTRWNEKGDRFIRIARRANGALFCLWLYPGLRGRPPVVFFGGDGELHLVSANTTDFLHQLSSGYLYWRGHWIVPTDGDAVGFDWQALQVAVNERLGVDRSDPNVLTTKAERRNPAFRAWAAARRLKVRREAEGDGTKKSQLLIALTKFVGGTTIR</sequence>
<keyword evidence="2" id="KW-1185">Reference proteome</keyword>
<name>A0A1G9CQR6_9PSED</name>
<gene>
    <name evidence="1" type="ORF">SAMN05216186_10830</name>
</gene>
<dbReference type="EMBL" id="FNFD01000008">
    <property type="protein sequence ID" value="SDK53977.1"/>
    <property type="molecule type" value="Genomic_DNA"/>
</dbReference>
<accession>A0A1G9CQR6</accession>
<reference evidence="1 2" key="1">
    <citation type="submission" date="2016-10" db="EMBL/GenBank/DDBJ databases">
        <authorList>
            <person name="de Groot N.N."/>
        </authorList>
    </citation>
    <scope>NUCLEOTIDE SEQUENCE [LARGE SCALE GENOMIC DNA]</scope>
    <source>
        <strain evidence="1 2">JCM 21544</strain>
    </source>
</reference>
<evidence type="ECO:0000313" key="2">
    <source>
        <dbReference type="Proteomes" id="UP000198706"/>
    </source>
</evidence>
<dbReference type="RefSeq" id="WP_084336288.1">
    <property type="nucleotide sequence ID" value="NZ_FNFD01000008.1"/>
</dbReference>
<dbReference type="AlphaFoldDB" id="A0A1G9CQR6"/>
<organism evidence="1 2">
    <name type="scientific">Pseudomonas indica</name>
    <dbReference type="NCBI Taxonomy" id="137658"/>
    <lineage>
        <taxon>Bacteria</taxon>
        <taxon>Pseudomonadati</taxon>
        <taxon>Pseudomonadota</taxon>
        <taxon>Gammaproteobacteria</taxon>
        <taxon>Pseudomonadales</taxon>
        <taxon>Pseudomonadaceae</taxon>
        <taxon>Pseudomonas</taxon>
    </lineage>
</organism>
<dbReference type="STRING" id="137658.SAMN05216186_10830"/>